<dbReference type="EMBL" id="JARJLM010000197">
    <property type="protein sequence ID" value="MDF3833576.1"/>
    <property type="molecule type" value="Genomic_DNA"/>
</dbReference>
<evidence type="ECO:0000259" key="2">
    <source>
        <dbReference type="Pfam" id="PF01243"/>
    </source>
</evidence>
<name>A0ABT6APB2_9BURK</name>
<gene>
    <name evidence="3" type="ORF">P3W85_11540</name>
</gene>
<organism evidence="3 4">
    <name type="scientific">Cupriavidus basilensis</name>
    <dbReference type="NCBI Taxonomy" id="68895"/>
    <lineage>
        <taxon>Bacteria</taxon>
        <taxon>Pseudomonadati</taxon>
        <taxon>Pseudomonadota</taxon>
        <taxon>Betaproteobacteria</taxon>
        <taxon>Burkholderiales</taxon>
        <taxon>Burkholderiaceae</taxon>
        <taxon>Cupriavidus</taxon>
    </lineage>
</organism>
<comment type="caution">
    <text evidence="3">The sequence shown here is derived from an EMBL/GenBank/DDBJ whole genome shotgun (WGS) entry which is preliminary data.</text>
</comment>
<evidence type="ECO:0000313" key="4">
    <source>
        <dbReference type="Proteomes" id="UP001216674"/>
    </source>
</evidence>
<sequence length="326" mass="34945">MDLQPWPHAESPFHAGEQAAQQRAGKREQMEAAGRRVVRPAMPEHHRLFFAQLPFVLVGAVDGEGMPWATMLSGAPGFMQAPDPGHLHIGGHVLAGDPLADALHPGADIGLLGIELHTRRRNRMNGRLLAADEAGMTVAVTQSFGNCPRYIQLRHWREAGADEMAGSPAWYGDALDTGAADALRAADTIFIATHHRDAASAHSGGADVSHRGGKAGFVRVDDARTLTFPDFNGNNYFNTIGNLVANPRAGLLVPDFERGGLLQLSGRGEIVWSGAEVAGFAGAERLVRLHVERVVRRPGVVPLRWRFEAMSPALAQTGGWDASAGH</sequence>
<keyword evidence="4" id="KW-1185">Reference proteome</keyword>
<dbReference type="Proteomes" id="UP001216674">
    <property type="component" value="Unassembled WGS sequence"/>
</dbReference>
<dbReference type="Gene3D" id="2.30.110.10">
    <property type="entry name" value="Electron Transport, Fmn-binding Protein, Chain A"/>
    <property type="match status" value="1"/>
</dbReference>
<feature type="domain" description="Pyridoxamine 5'-phosphate oxidase N-terminal" evidence="2">
    <location>
        <begin position="180"/>
        <end position="287"/>
    </location>
</feature>
<protein>
    <submittedName>
        <fullName evidence="3">Pyridoxamine 5'-phosphate oxidase family protein</fullName>
    </submittedName>
</protein>
<dbReference type="Pfam" id="PF01243">
    <property type="entry name" value="PNPOx_N"/>
    <property type="match status" value="1"/>
</dbReference>
<accession>A0ABT6APB2</accession>
<dbReference type="InterPro" id="IPR011576">
    <property type="entry name" value="Pyridox_Oxase_N"/>
</dbReference>
<dbReference type="RefSeq" id="WP_276264891.1">
    <property type="nucleotide sequence ID" value="NZ_JARJLM010000197.1"/>
</dbReference>
<proteinExistence type="predicted"/>
<evidence type="ECO:0000256" key="1">
    <source>
        <dbReference type="SAM" id="MobiDB-lite"/>
    </source>
</evidence>
<dbReference type="SUPFAM" id="SSF50475">
    <property type="entry name" value="FMN-binding split barrel"/>
    <property type="match status" value="1"/>
</dbReference>
<reference evidence="3 4" key="1">
    <citation type="submission" date="2023-03" db="EMBL/GenBank/DDBJ databases">
        <title>Draft assemblies of triclosan tolerant bacteria isolated from returned activated sludge.</title>
        <authorList>
            <person name="Van Hamelsveld S."/>
        </authorList>
    </citation>
    <scope>NUCLEOTIDE SEQUENCE [LARGE SCALE GENOMIC DNA]</scope>
    <source>
        <strain evidence="3 4">GW210010_S58</strain>
    </source>
</reference>
<dbReference type="PANTHER" id="PTHR42815">
    <property type="entry name" value="FAD-BINDING, PUTATIVE (AFU_ORTHOLOGUE AFUA_6G07600)-RELATED"/>
    <property type="match status" value="1"/>
</dbReference>
<evidence type="ECO:0000313" key="3">
    <source>
        <dbReference type="EMBL" id="MDF3833576.1"/>
    </source>
</evidence>
<dbReference type="PANTHER" id="PTHR42815:SF2">
    <property type="entry name" value="FAD-BINDING, PUTATIVE (AFU_ORTHOLOGUE AFUA_6G07600)-RELATED"/>
    <property type="match status" value="1"/>
</dbReference>
<feature type="region of interest" description="Disordered" evidence="1">
    <location>
        <begin position="1"/>
        <end position="33"/>
    </location>
</feature>
<dbReference type="InterPro" id="IPR012349">
    <property type="entry name" value="Split_barrel_FMN-bd"/>
</dbReference>